<keyword evidence="2" id="KW-1185">Reference proteome</keyword>
<sequence length="87" mass="9326">MWDSCARFVIRQSASFYPQRRSWSGGSFNLRRRPWSGAASACEDAPGRGGMPRAQTVLAALRNCARGTSPRPGGMRLGAGARNNVAA</sequence>
<comment type="caution">
    <text evidence="1">The sequence shown here is derived from an EMBL/GenBank/DDBJ whole genome shotgun (WGS) entry which is preliminary data.</text>
</comment>
<proteinExistence type="predicted"/>
<accession>A0A6N6NS32</accession>
<name>A0A6N6NS32_9ACTN</name>
<dbReference type="Proteomes" id="UP000468668">
    <property type="component" value="Unassembled WGS sequence"/>
</dbReference>
<evidence type="ECO:0000313" key="1">
    <source>
        <dbReference type="EMBL" id="KAB1640451.1"/>
    </source>
</evidence>
<gene>
    <name evidence="1" type="ORF">F8C90_06215</name>
</gene>
<dbReference type="AlphaFoldDB" id="A0A6N6NS32"/>
<evidence type="ECO:0000313" key="2">
    <source>
        <dbReference type="Proteomes" id="UP000468668"/>
    </source>
</evidence>
<dbReference type="EMBL" id="WAJR01000012">
    <property type="protein sequence ID" value="KAB1640451.1"/>
    <property type="molecule type" value="Genomic_DNA"/>
</dbReference>
<reference evidence="1 2" key="1">
    <citation type="submission" date="2019-09" db="EMBL/GenBank/DDBJ databases">
        <title>Whole genome shotgun sequencing (WGS) of Ellagibacter isourolithinifaciens DSM 104140(T) and Adlercreutzia muris DSM 29508(T).</title>
        <authorList>
            <person name="Stoll D.A."/>
            <person name="Danylec N."/>
            <person name="Huch M."/>
        </authorList>
    </citation>
    <scope>NUCLEOTIDE SEQUENCE [LARGE SCALE GENOMIC DNA]</scope>
    <source>
        <strain evidence="1 2">DSM 104140</strain>
    </source>
</reference>
<protein>
    <submittedName>
        <fullName evidence="1">Uncharacterized protein</fullName>
    </submittedName>
</protein>
<organism evidence="1 2">
    <name type="scientific">Ellagibacter isourolithinifaciens</name>
    <dbReference type="NCBI Taxonomy" id="2137581"/>
    <lineage>
        <taxon>Bacteria</taxon>
        <taxon>Bacillati</taxon>
        <taxon>Actinomycetota</taxon>
        <taxon>Coriobacteriia</taxon>
        <taxon>Eggerthellales</taxon>
        <taxon>Eggerthellaceae</taxon>
        <taxon>Ellagibacter</taxon>
    </lineage>
</organism>